<dbReference type="Gene3D" id="1.50.10.10">
    <property type="match status" value="1"/>
</dbReference>
<dbReference type="RefSeq" id="WP_109985368.1">
    <property type="nucleotide sequence ID" value="NZ_QGTD01000018.1"/>
</dbReference>
<evidence type="ECO:0000313" key="1">
    <source>
        <dbReference type="EMBL" id="PWU67284.1"/>
    </source>
</evidence>
<dbReference type="InterPro" id="IPR008928">
    <property type="entry name" value="6-hairpin_glycosidase_sf"/>
</dbReference>
<dbReference type="InterPro" id="IPR008313">
    <property type="entry name" value="GH125"/>
</dbReference>
<dbReference type="OrthoDB" id="181472at2"/>
<proteinExistence type="predicted"/>
<gene>
    <name evidence="1" type="ORF">DLJ74_17100</name>
</gene>
<dbReference type="AlphaFoldDB" id="A0A317KVS9"/>
<dbReference type="Pfam" id="PF06824">
    <property type="entry name" value="Glyco_hydro_125"/>
    <property type="match status" value="1"/>
</dbReference>
<dbReference type="GO" id="GO:0005975">
    <property type="term" value="P:carbohydrate metabolic process"/>
    <property type="evidence" value="ECO:0007669"/>
    <property type="project" value="InterPro"/>
</dbReference>
<accession>A0A317KVS9</accession>
<dbReference type="InterPro" id="IPR012341">
    <property type="entry name" value="6hp_glycosidase-like_sf"/>
</dbReference>
<dbReference type="SUPFAM" id="SSF48208">
    <property type="entry name" value="Six-hairpin glycosidases"/>
    <property type="match status" value="1"/>
</dbReference>
<sequence>MNQSQITIPESMIKKMDQVRAYFRNRPKLGEIFCNCFKNTLLTTVEQLEDNSVFIITGDIPAMWLRDSTAQIKPYLTLAKKDPLLASIIEGVIRRQIDYINLDPYANAFNKEASGAGQHSDITDMSDWVWERKYEIDSLCYPIQLSYLFWKETGSVYHFDKSFLEAMQKIINVWQTEQYHEEKSSYRFQRPDCPPSDTLIREGLGHPVQYTGMTWSGFRPSDDACIYGYLIPSNMFASVVLGYMEEILSKVYHEHQLIERVHKLKQEIQAGIEKYGIVEHPVYGTIYAYETDGYGNYNLMDDANVPSLLSIPYLGYGNREDEIYQNTRAFILSEDNPYYYHGKYAKGIGSPHTPDQYVWHIALAIQGLTAKSMEEKNEILTLFENTDANTGYMHEGFHADDPTKFTRKWFSWANSMYCEFILDYIEKSLKND</sequence>
<organism evidence="1 2">
    <name type="scientific">Gracilibacillus dipsosauri</name>
    <dbReference type="NCBI Taxonomy" id="178340"/>
    <lineage>
        <taxon>Bacteria</taxon>
        <taxon>Bacillati</taxon>
        <taxon>Bacillota</taxon>
        <taxon>Bacilli</taxon>
        <taxon>Bacillales</taxon>
        <taxon>Bacillaceae</taxon>
        <taxon>Gracilibacillus</taxon>
    </lineage>
</organism>
<comment type="caution">
    <text evidence="1">The sequence shown here is derived from an EMBL/GenBank/DDBJ whole genome shotgun (WGS) entry which is preliminary data.</text>
</comment>
<dbReference type="SMART" id="SM01149">
    <property type="entry name" value="DUF1237"/>
    <property type="match status" value="1"/>
</dbReference>
<protein>
    <submittedName>
        <fullName evidence="1">Metal-independent alpha-mannosidase</fullName>
    </submittedName>
</protein>
<dbReference type="PIRSF" id="PIRSF028846">
    <property type="entry name" value="UCP028846"/>
    <property type="match status" value="1"/>
</dbReference>
<evidence type="ECO:0000313" key="2">
    <source>
        <dbReference type="Proteomes" id="UP000245624"/>
    </source>
</evidence>
<dbReference type="PANTHER" id="PTHR31047:SF0">
    <property type="entry name" value="MEIOTICALLY UP-REGULATED GENE 157 PROTEIN"/>
    <property type="match status" value="1"/>
</dbReference>
<name>A0A317KVS9_9BACI</name>
<reference evidence="1 2" key="1">
    <citation type="submission" date="2018-05" db="EMBL/GenBank/DDBJ databases">
        <title>Genomic analysis of Gracilibacillus dipsosauri DD1 reveals novel features of a salt-tolerant amylase.</title>
        <authorList>
            <person name="Deutch C.E."/>
            <person name="Yang S."/>
        </authorList>
    </citation>
    <scope>NUCLEOTIDE SEQUENCE [LARGE SCALE GENOMIC DNA]</scope>
    <source>
        <strain evidence="1 2">DD1</strain>
    </source>
</reference>
<dbReference type="EMBL" id="QGTD01000018">
    <property type="protein sequence ID" value="PWU67284.1"/>
    <property type="molecule type" value="Genomic_DNA"/>
</dbReference>
<keyword evidence="2" id="KW-1185">Reference proteome</keyword>
<dbReference type="PANTHER" id="PTHR31047">
    <property type="entry name" value="MEIOTICALLY UP-REGULATED GENE 157 PROTEIN"/>
    <property type="match status" value="1"/>
</dbReference>
<dbReference type="Proteomes" id="UP000245624">
    <property type="component" value="Unassembled WGS sequence"/>
</dbReference>